<proteinExistence type="predicted"/>
<organism evidence="1 2">
    <name type="scientific">Thamnidium elegans</name>
    <dbReference type="NCBI Taxonomy" id="101142"/>
    <lineage>
        <taxon>Eukaryota</taxon>
        <taxon>Fungi</taxon>
        <taxon>Fungi incertae sedis</taxon>
        <taxon>Mucoromycota</taxon>
        <taxon>Mucoromycotina</taxon>
        <taxon>Mucoromycetes</taxon>
        <taxon>Mucorales</taxon>
        <taxon>Mucorineae</taxon>
        <taxon>Mucoraceae</taxon>
        <taxon>Thamnidium</taxon>
    </lineage>
</organism>
<evidence type="ECO:0000313" key="1">
    <source>
        <dbReference type="EMBL" id="KAG2233219.1"/>
    </source>
</evidence>
<dbReference type="AlphaFoldDB" id="A0A8H7SMC4"/>
<comment type="caution">
    <text evidence="1">The sequence shown here is derived from an EMBL/GenBank/DDBJ whole genome shotgun (WGS) entry which is preliminary data.</text>
</comment>
<accession>A0A8H7SMC4</accession>
<dbReference type="EMBL" id="JAEPRE010000086">
    <property type="protein sequence ID" value="KAG2233219.1"/>
    <property type="molecule type" value="Genomic_DNA"/>
</dbReference>
<protein>
    <submittedName>
        <fullName evidence="1">Uncharacterized protein</fullName>
    </submittedName>
</protein>
<evidence type="ECO:0000313" key="2">
    <source>
        <dbReference type="Proteomes" id="UP000613177"/>
    </source>
</evidence>
<reference evidence="1" key="1">
    <citation type="submission" date="2021-01" db="EMBL/GenBank/DDBJ databases">
        <title>Metabolic potential, ecology and presence of endohyphal bacteria is reflected in genomic diversity of Mucoromycotina.</title>
        <authorList>
            <person name="Muszewska A."/>
            <person name="Okrasinska A."/>
            <person name="Steczkiewicz K."/>
            <person name="Drgas O."/>
            <person name="Orlowska M."/>
            <person name="Perlinska-Lenart U."/>
            <person name="Aleksandrzak-Piekarczyk T."/>
            <person name="Szatraj K."/>
            <person name="Zielenkiewicz U."/>
            <person name="Pilsyk S."/>
            <person name="Malc E."/>
            <person name="Mieczkowski P."/>
            <person name="Kruszewska J.S."/>
            <person name="Biernat P."/>
            <person name="Pawlowska J."/>
        </authorList>
    </citation>
    <scope>NUCLEOTIDE SEQUENCE</scope>
    <source>
        <strain evidence="1">WA0000018081</strain>
    </source>
</reference>
<name>A0A8H7SMC4_9FUNG</name>
<gene>
    <name evidence="1" type="ORF">INT48_007639</name>
</gene>
<sequence>MSDNSNQTNQLLQGAVESLADDVNNQREEAYKALNHALEGNAKMMRLFGELLEKSYVTKVQLSSELKPTEDGSIQIDLTINNSTPFPILSMTGEFDFGGADVEIFCTKDSVFESNINVNKFTKAVESIRIKSTQDEPMYGKGVVRVQYPHPINSKELKLEHSFGVYVIDQLSKTSVDKSKAHKFEAKFYPVKFIREIMKIHPIKGIDIGMCIELSRKNVSFCYPYPLKPSVQFLINNILKFKVVCEIIKFSDDLELAQVEFSSDSNQECRFKSRLIEELDTLSR</sequence>
<dbReference type="Proteomes" id="UP000613177">
    <property type="component" value="Unassembled WGS sequence"/>
</dbReference>
<keyword evidence="2" id="KW-1185">Reference proteome</keyword>